<protein>
    <recommendedName>
        <fullName evidence="9">GOLD domain-containing protein</fullName>
    </recommendedName>
</protein>
<comment type="caution">
    <text evidence="10">The sequence shown here is derived from an EMBL/GenBank/DDBJ whole genome shotgun (WGS) entry which is preliminary data.</text>
</comment>
<dbReference type="AlphaFoldDB" id="A0A2H9TQZ9"/>
<evidence type="ECO:0000256" key="3">
    <source>
        <dbReference type="ARBA" id="ARBA00022692"/>
    </source>
</evidence>
<feature type="signal peptide" evidence="8">
    <location>
        <begin position="1"/>
        <end position="20"/>
    </location>
</feature>
<evidence type="ECO:0000256" key="6">
    <source>
        <dbReference type="ARBA" id="ARBA00023136"/>
    </source>
</evidence>
<proteinExistence type="inferred from homology"/>
<dbReference type="GO" id="GO:0016020">
    <property type="term" value="C:membrane"/>
    <property type="evidence" value="ECO:0007669"/>
    <property type="project" value="UniProtKB-SubCell"/>
</dbReference>
<evidence type="ECO:0000256" key="2">
    <source>
        <dbReference type="ARBA" id="ARBA00007104"/>
    </source>
</evidence>
<dbReference type="SMART" id="SM01190">
    <property type="entry name" value="EMP24_GP25L"/>
    <property type="match status" value="1"/>
</dbReference>
<keyword evidence="6 7" id="KW-0472">Membrane</keyword>
<organism evidence="10 11">
    <name type="scientific">Paramicrosporidium saccamoebae</name>
    <dbReference type="NCBI Taxonomy" id="1246581"/>
    <lineage>
        <taxon>Eukaryota</taxon>
        <taxon>Fungi</taxon>
        <taxon>Fungi incertae sedis</taxon>
        <taxon>Cryptomycota</taxon>
        <taxon>Cryptomycota incertae sedis</taxon>
        <taxon>Paramicrosporidium</taxon>
    </lineage>
</organism>
<dbReference type="Pfam" id="PF01105">
    <property type="entry name" value="EMP24_GP25L"/>
    <property type="match status" value="1"/>
</dbReference>
<dbReference type="InterPro" id="IPR015720">
    <property type="entry name" value="Emp24-like"/>
</dbReference>
<dbReference type="EMBL" id="MTSL01000008">
    <property type="protein sequence ID" value="PJF20100.1"/>
    <property type="molecule type" value="Genomic_DNA"/>
</dbReference>
<evidence type="ECO:0000256" key="4">
    <source>
        <dbReference type="ARBA" id="ARBA00022729"/>
    </source>
</evidence>
<keyword evidence="5 7" id="KW-1133">Transmembrane helix</keyword>
<dbReference type="InterPro" id="IPR009038">
    <property type="entry name" value="GOLD_dom"/>
</dbReference>
<evidence type="ECO:0000313" key="10">
    <source>
        <dbReference type="EMBL" id="PJF20100.1"/>
    </source>
</evidence>
<keyword evidence="4 8" id="KW-0732">Signal</keyword>
<evidence type="ECO:0000256" key="8">
    <source>
        <dbReference type="SAM" id="SignalP"/>
    </source>
</evidence>
<dbReference type="STRING" id="1246581.A0A2H9TQZ9"/>
<evidence type="ECO:0000259" key="9">
    <source>
        <dbReference type="SMART" id="SM01190"/>
    </source>
</evidence>
<dbReference type="OrthoDB" id="62956at2759"/>
<evidence type="ECO:0000256" key="5">
    <source>
        <dbReference type="ARBA" id="ARBA00022989"/>
    </source>
</evidence>
<comment type="similarity">
    <text evidence="2">Belongs to the EMP24/GP25L family.</text>
</comment>
<evidence type="ECO:0000313" key="11">
    <source>
        <dbReference type="Proteomes" id="UP000240830"/>
    </source>
</evidence>
<dbReference type="PANTHER" id="PTHR22811">
    <property type="entry name" value="TRANSMEMBRANE EMP24 DOMAIN-CONTAINING PROTEIN"/>
    <property type="match status" value="1"/>
</dbReference>
<name>A0A2H9TQZ9_9FUNG</name>
<feature type="transmembrane region" description="Helical" evidence="7">
    <location>
        <begin position="170"/>
        <end position="189"/>
    </location>
</feature>
<dbReference type="Proteomes" id="UP000240830">
    <property type="component" value="Unassembled WGS sequence"/>
</dbReference>
<feature type="chain" id="PRO_5014169192" description="GOLD domain-containing protein" evidence="8">
    <location>
        <begin position="21"/>
        <end position="202"/>
    </location>
</feature>
<keyword evidence="11" id="KW-1185">Reference proteome</keyword>
<feature type="domain" description="GOLD" evidence="9">
    <location>
        <begin position="20"/>
        <end position="197"/>
    </location>
</feature>
<reference evidence="10 11" key="1">
    <citation type="submission" date="2016-10" db="EMBL/GenBank/DDBJ databases">
        <title>The genome of Paramicrosporidium saccamoebae is the missing link in understanding Cryptomycota and Microsporidia evolution.</title>
        <authorList>
            <person name="Quandt C.A."/>
            <person name="Beaudet D."/>
            <person name="Corsaro D."/>
            <person name="Michel R."/>
            <person name="Corradi N."/>
            <person name="James T."/>
        </authorList>
    </citation>
    <scope>NUCLEOTIDE SEQUENCE [LARGE SCALE GENOMIC DNA]</scope>
    <source>
        <strain evidence="10 11">KSL3</strain>
    </source>
</reference>
<keyword evidence="3 7" id="KW-0812">Transmembrane</keyword>
<evidence type="ECO:0000256" key="1">
    <source>
        <dbReference type="ARBA" id="ARBA00004479"/>
    </source>
</evidence>
<gene>
    <name evidence="10" type="ORF">PSACC_00088</name>
</gene>
<evidence type="ECO:0000256" key="7">
    <source>
        <dbReference type="SAM" id="Phobius"/>
    </source>
</evidence>
<sequence>MLALDAFIVLVTALVAFVQCETVELRPGKEIEFFDDLAKGSNWGVQFQNVDGTIGFRLSSPEGVIFEGPAETYGSYALTAKTAGVHSFKFRNMDPVGTPPKKPSFSILGSSAESATKLDPVQNELRELNDGLRMVRDEHAFLMERETKHREGDFPLSTHYVVALNTNSRVMWWFFIQIVMLGAVCYFQINSLKRFFEVRRVV</sequence>
<accession>A0A2H9TQZ9</accession>
<comment type="subcellular location">
    <subcellularLocation>
        <location evidence="1">Membrane</location>
        <topology evidence="1">Single-pass type I membrane protein</topology>
    </subcellularLocation>
</comment>